<evidence type="ECO:0000313" key="2">
    <source>
        <dbReference type="EMBL" id="QQP51553.1"/>
    </source>
</evidence>
<organism evidence="2 3">
    <name type="scientific">Caligus rogercresseyi</name>
    <name type="common">Sea louse</name>
    <dbReference type="NCBI Taxonomy" id="217165"/>
    <lineage>
        <taxon>Eukaryota</taxon>
        <taxon>Metazoa</taxon>
        <taxon>Ecdysozoa</taxon>
        <taxon>Arthropoda</taxon>
        <taxon>Crustacea</taxon>
        <taxon>Multicrustacea</taxon>
        <taxon>Hexanauplia</taxon>
        <taxon>Copepoda</taxon>
        <taxon>Siphonostomatoida</taxon>
        <taxon>Caligidae</taxon>
        <taxon>Caligus</taxon>
    </lineage>
</organism>
<feature type="compositionally biased region" description="Polar residues" evidence="1">
    <location>
        <begin position="39"/>
        <end position="49"/>
    </location>
</feature>
<feature type="compositionally biased region" description="Basic and acidic residues" evidence="1">
    <location>
        <begin position="14"/>
        <end position="27"/>
    </location>
</feature>
<proteinExistence type="predicted"/>
<dbReference type="AlphaFoldDB" id="A0A7T8HK40"/>
<sequence>QFRSGLGLSTRISGVDERRATEEAARLEEEEEFEVERISSPSEQLPNTTQAIRIQESEEADCNDVSSKDNCMLPIELNKNDVSSNDECMLPIEVNKLMLRDDWTKVMSRGSSIPMKKTSVPKKSKRGLTSPENENSKRTNEWNGNSSHPKTK</sequence>
<keyword evidence="3" id="KW-1185">Reference proteome</keyword>
<dbReference type="EMBL" id="CP045897">
    <property type="protein sequence ID" value="QQP51553.1"/>
    <property type="molecule type" value="Genomic_DNA"/>
</dbReference>
<accession>A0A7T8HK40</accession>
<feature type="compositionally biased region" description="Polar residues" evidence="1">
    <location>
        <begin position="141"/>
        <end position="152"/>
    </location>
</feature>
<feature type="region of interest" description="Disordered" evidence="1">
    <location>
        <begin position="106"/>
        <end position="152"/>
    </location>
</feature>
<dbReference type="Proteomes" id="UP000595437">
    <property type="component" value="Chromosome 8"/>
</dbReference>
<protein>
    <submittedName>
        <fullName evidence="2">Uncharacterized protein</fullName>
    </submittedName>
</protein>
<feature type="region of interest" description="Disordered" evidence="1">
    <location>
        <begin position="14"/>
        <end position="49"/>
    </location>
</feature>
<feature type="non-terminal residue" evidence="2">
    <location>
        <position position="1"/>
    </location>
</feature>
<name>A0A7T8HK40_CALRO</name>
<evidence type="ECO:0000313" key="3">
    <source>
        <dbReference type="Proteomes" id="UP000595437"/>
    </source>
</evidence>
<reference evidence="3" key="1">
    <citation type="submission" date="2021-01" db="EMBL/GenBank/DDBJ databases">
        <title>Caligus Genome Assembly.</title>
        <authorList>
            <person name="Gallardo-Escarate C."/>
        </authorList>
    </citation>
    <scope>NUCLEOTIDE SEQUENCE [LARGE SCALE GENOMIC DNA]</scope>
</reference>
<evidence type="ECO:0000256" key="1">
    <source>
        <dbReference type="SAM" id="MobiDB-lite"/>
    </source>
</evidence>
<gene>
    <name evidence="2" type="ORF">FKW44_012960</name>
</gene>